<name>A0AAW9Q0A7_9BURK</name>
<evidence type="ECO:0000313" key="7">
    <source>
        <dbReference type="Proteomes" id="UP001336250"/>
    </source>
</evidence>
<dbReference type="RefSeq" id="WP_332287668.1">
    <property type="nucleotide sequence ID" value="NZ_JAZIBG010000009.1"/>
</dbReference>
<dbReference type="PANTHER" id="PTHR24567:SF75">
    <property type="entry name" value="FUMARATE AND NITRATE REDUCTION REGULATORY PROTEIN"/>
    <property type="match status" value="1"/>
</dbReference>
<dbReference type="GO" id="GO:0005829">
    <property type="term" value="C:cytosol"/>
    <property type="evidence" value="ECO:0007669"/>
    <property type="project" value="TreeGrafter"/>
</dbReference>
<dbReference type="InterPro" id="IPR036390">
    <property type="entry name" value="WH_DNA-bd_sf"/>
</dbReference>
<dbReference type="SMART" id="SM00100">
    <property type="entry name" value="cNMP"/>
    <property type="match status" value="1"/>
</dbReference>
<evidence type="ECO:0000256" key="2">
    <source>
        <dbReference type="ARBA" id="ARBA00023125"/>
    </source>
</evidence>
<dbReference type="CDD" id="cd00038">
    <property type="entry name" value="CAP_ED"/>
    <property type="match status" value="1"/>
</dbReference>
<evidence type="ECO:0000259" key="5">
    <source>
        <dbReference type="PROSITE" id="PS51063"/>
    </source>
</evidence>
<dbReference type="PANTHER" id="PTHR24567">
    <property type="entry name" value="CRP FAMILY TRANSCRIPTIONAL REGULATORY PROTEIN"/>
    <property type="match status" value="1"/>
</dbReference>
<reference evidence="6 7" key="1">
    <citation type="submission" date="2024-02" db="EMBL/GenBank/DDBJ databases">
        <title>Genome sequence of Aquincola sp. MAHUQ-54.</title>
        <authorList>
            <person name="Huq M.A."/>
        </authorList>
    </citation>
    <scope>NUCLEOTIDE SEQUENCE [LARGE SCALE GENOMIC DNA]</scope>
    <source>
        <strain evidence="6 7">MAHUQ-54</strain>
    </source>
</reference>
<gene>
    <name evidence="6" type="ORF">V4F39_02550</name>
</gene>
<dbReference type="InterPro" id="IPR018335">
    <property type="entry name" value="Tscrpt_reg_HTH_Crp-type_CS"/>
</dbReference>
<dbReference type="PROSITE" id="PS50042">
    <property type="entry name" value="CNMP_BINDING_3"/>
    <property type="match status" value="1"/>
</dbReference>
<dbReference type="SUPFAM" id="SSF51206">
    <property type="entry name" value="cAMP-binding domain-like"/>
    <property type="match status" value="1"/>
</dbReference>
<dbReference type="PROSITE" id="PS00042">
    <property type="entry name" value="HTH_CRP_1"/>
    <property type="match status" value="1"/>
</dbReference>
<dbReference type="Pfam" id="PF13545">
    <property type="entry name" value="HTH_Crp_2"/>
    <property type="match status" value="1"/>
</dbReference>
<dbReference type="Gene3D" id="2.60.120.10">
    <property type="entry name" value="Jelly Rolls"/>
    <property type="match status" value="1"/>
</dbReference>
<dbReference type="GO" id="GO:0003677">
    <property type="term" value="F:DNA binding"/>
    <property type="evidence" value="ECO:0007669"/>
    <property type="project" value="UniProtKB-KW"/>
</dbReference>
<dbReference type="InterPro" id="IPR036388">
    <property type="entry name" value="WH-like_DNA-bd_sf"/>
</dbReference>
<keyword evidence="7" id="KW-1185">Reference proteome</keyword>
<dbReference type="CDD" id="cd00092">
    <property type="entry name" value="HTH_CRP"/>
    <property type="match status" value="1"/>
</dbReference>
<dbReference type="PRINTS" id="PR00034">
    <property type="entry name" value="HTHCRP"/>
</dbReference>
<keyword evidence="3" id="KW-0804">Transcription</keyword>
<dbReference type="InterPro" id="IPR018490">
    <property type="entry name" value="cNMP-bd_dom_sf"/>
</dbReference>
<feature type="domain" description="HTH crp-type" evidence="5">
    <location>
        <begin position="151"/>
        <end position="227"/>
    </location>
</feature>
<protein>
    <submittedName>
        <fullName evidence="6">Helix-turn-helix domain-containing protein</fullName>
    </submittedName>
</protein>
<feature type="domain" description="Cyclic nucleotide-binding" evidence="4">
    <location>
        <begin position="34"/>
        <end position="87"/>
    </location>
</feature>
<dbReference type="InterPro" id="IPR050397">
    <property type="entry name" value="Env_Response_Regulators"/>
</dbReference>
<accession>A0AAW9Q0A7</accession>
<dbReference type="GO" id="GO:0003700">
    <property type="term" value="F:DNA-binding transcription factor activity"/>
    <property type="evidence" value="ECO:0007669"/>
    <property type="project" value="InterPro"/>
</dbReference>
<evidence type="ECO:0000259" key="4">
    <source>
        <dbReference type="PROSITE" id="PS50042"/>
    </source>
</evidence>
<dbReference type="PROSITE" id="PS51063">
    <property type="entry name" value="HTH_CRP_2"/>
    <property type="match status" value="1"/>
</dbReference>
<evidence type="ECO:0000256" key="1">
    <source>
        <dbReference type="ARBA" id="ARBA00023015"/>
    </source>
</evidence>
<comment type="caution">
    <text evidence="6">The sequence shown here is derived from an EMBL/GenBank/DDBJ whole genome shotgun (WGS) entry which is preliminary data.</text>
</comment>
<evidence type="ECO:0000313" key="6">
    <source>
        <dbReference type="EMBL" id="MEF7612774.1"/>
    </source>
</evidence>
<sequence length="246" mass="26921">MDLRHATPPARSTGACTETGLFDVFALLEQRVPLQRRLLHAGDAPCRAGEPFSSLHLVHSGCFKVVNITADGREQVVALQFKGDWLGFDGIAAGRHACEAIAMDTSEVWSIRYDTLLQAGVDCPALLALLHGAMSQAITRDRESLLSLCTLPADARVAEFLRHWADSLGQCGLRTDQITLRMTRAEIGSYLGMTLESVSRALSRLAREGHIRFTERGRRHLHIASTEALAGFVQRLLEPRAAGVLL</sequence>
<dbReference type="InterPro" id="IPR012318">
    <property type="entry name" value="HTH_CRP"/>
</dbReference>
<dbReference type="InterPro" id="IPR000595">
    <property type="entry name" value="cNMP-bd_dom"/>
</dbReference>
<proteinExistence type="predicted"/>
<dbReference type="Gene3D" id="1.10.10.10">
    <property type="entry name" value="Winged helix-like DNA-binding domain superfamily/Winged helix DNA-binding domain"/>
    <property type="match status" value="1"/>
</dbReference>
<dbReference type="AlphaFoldDB" id="A0AAW9Q0A7"/>
<dbReference type="SMART" id="SM00419">
    <property type="entry name" value="HTH_CRP"/>
    <property type="match status" value="1"/>
</dbReference>
<dbReference type="EMBL" id="JAZIBG010000009">
    <property type="protein sequence ID" value="MEF7612774.1"/>
    <property type="molecule type" value="Genomic_DNA"/>
</dbReference>
<dbReference type="InterPro" id="IPR014710">
    <property type="entry name" value="RmlC-like_jellyroll"/>
</dbReference>
<organism evidence="6 7">
    <name type="scientific">Aquincola agrisoli</name>
    <dbReference type="NCBI Taxonomy" id="3119538"/>
    <lineage>
        <taxon>Bacteria</taxon>
        <taxon>Pseudomonadati</taxon>
        <taxon>Pseudomonadota</taxon>
        <taxon>Betaproteobacteria</taxon>
        <taxon>Burkholderiales</taxon>
        <taxon>Sphaerotilaceae</taxon>
        <taxon>Aquincola</taxon>
    </lineage>
</organism>
<dbReference type="Pfam" id="PF00027">
    <property type="entry name" value="cNMP_binding"/>
    <property type="match status" value="1"/>
</dbReference>
<dbReference type="Proteomes" id="UP001336250">
    <property type="component" value="Unassembled WGS sequence"/>
</dbReference>
<evidence type="ECO:0000256" key="3">
    <source>
        <dbReference type="ARBA" id="ARBA00023163"/>
    </source>
</evidence>
<dbReference type="SUPFAM" id="SSF46785">
    <property type="entry name" value="Winged helix' DNA-binding domain"/>
    <property type="match status" value="1"/>
</dbReference>
<keyword evidence="1" id="KW-0805">Transcription regulation</keyword>
<keyword evidence="2" id="KW-0238">DNA-binding</keyword>